<feature type="non-terminal residue" evidence="2">
    <location>
        <position position="1"/>
    </location>
</feature>
<dbReference type="GO" id="GO:0006749">
    <property type="term" value="P:glutathione metabolic process"/>
    <property type="evidence" value="ECO:0007669"/>
    <property type="project" value="TreeGrafter"/>
</dbReference>
<accession>A0A232LSG1</accession>
<gene>
    <name evidence="2" type="ORF">Egran_05135</name>
</gene>
<sequence>VFYLEIVILQESQPIVIQNSAEENYHLTGTFTRYSSWTARVVTLLEYFQIPYDANFVKLSDVPSASPSGLVPLLRISSPGSSDTFHLNDSLAICEFLAESHPQLPLWPKDRKLRALARCAVAEMHAGFIHVRNCFPSNFVGRYTGNVPVPAPARKEIERILTIWDHSRKVTSETLRGIGEKDEGFLFGSFGIADAFFWPVLWRFRTYDLPLSTATREALTWMKTMWDDPILRAVAHGYHKQAEQPETSIEKFDDIFRDSDPSIEYGKFEEVWMFTCPQ</sequence>
<dbReference type="EMBL" id="NPHW01005116">
    <property type="protein sequence ID" value="OXV07101.1"/>
    <property type="molecule type" value="Genomic_DNA"/>
</dbReference>
<proteinExistence type="predicted"/>
<dbReference type="GO" id="GO:0006559">
    <property type="term" value="P:L-phenylalanine catabolic process"/>
    <property type="evidence" value="ECO:0007669"/>
    <property type="project" value="TreeGrafter"/>
</dbReference>
<evidence type="ECO:0000259" key="1">
    <source>
        <dbReference type="PROSITE" id="PS50404"/>
    </source>
</evidence>
<dbReference type="Pfam" id="PF13410">
    <property type="entry name" value="GST_C_2"/>
    <property type="match status" value="1"/>
</dbReference>
<dbReference type="Gene3D" id="1.20.1050.10">
    <property type="match status" value="1"/>
</dbReference>
<dbReference type="OrthoDB" id="249703at2759"/>
<dbReference type="GO" id="GO:0004364">
    <property type="term" value="F:glutathione transferase activity"/>
    <property type="evidence" value="ECO:0007669"/>
    <property type="project" value="TreeGrafter"/>
</dbReference>
<dbReference type="CDD" id="cd03194">
    <property type="entry name" value="GST_C_3"/>
    <property type="match status" value="1"/>
</dbReference>
<dbReference type="SUPFAM" id="SSF52833">
    <property type="entry name" value="Thioredoxin-like"/>
    <property type="match status" value="1"/>
</dbReference>
<dbReference type="GO" id="GO:0016034">
    <property type="term" value="F:maleylacetoacetate isomerase activity"/>
    <property type="evidence" value="ECO:0007669"/>
    <property type="project" value="TreeGrafter"/>
</dbReference>
<dbReference type="Proteomes" id="UP000243515">
    <property type="component" value="Unassembled WGS sequence"/>
</dbReference>
<dbReference type="PROSITE" id="PS50404">
    <property type="entry name" value="GST_NTER"/>
    <property type="match status" value="1"/>
</dbReference>
<evidence type="ECO:0000313" key="3">
    <source>
        <dbReference type="Proteomes" id="UP000243515"/>
    </source>
</evidence>
<organism evidence="2 3">
    <name type="scientific">Elaphomyces granulatus</name>
    <dbReference type="NCBI Taxonomy" id="519963"/>
    <lineage>
        <taxon>Eukaryota</taxon>
        <taxon>Fungi</taxon>
        <taxon>Dikarya</taxon>
        <taxon>Ascomycota</taxon>
        <taxon>Pezizomycotina</taxon>
        <taxon>Eurotiomycetes</taxon>
        <taxon>Eurotiomycetidae</taxon>
        <taxon>Eurotiales</taxon>
        <taxon>Elaphomycetaceae</taxon>
        <taxon>Elaphomyces</taxon>
    </lineage>
</organism>
<dbReference type="PANTHER" id="PTHR42673">
    <property type="entry name" value="MALEYLACETOACETATE ISOMERASE"/>
    <property type="match status" value="1"/>
</dbReference>
<feature type="domain" description="GST N-terminal" evidence="1">
    <location>
        <begin position="25"/>
        <end position="105"/>
    </location>
</feature>
<comment type="caution">
    <text evidence="2">The sequence shown here is derived from an EMBL/GenBank/DDBJ whole genome shotgun (WGS) entry which is preliminary data.</text>
</comment>
<reference evidence="2 3" key="1">
    <citation type="journal article" date="2015" name="Environ. Microbiol.">
        <title>Metagenome sequence of Elaphomyces granulatus from sporocarp tissue reveals Ascomycota ectomycorrhizal fingerprints of genome expansion and a Proteobacteria-rich microbiome.</title>
        <authorList>
            <person name="Quandt C.A."/>
            <person name="Kohler A."/>
            <person name="Hesse C.N."/>
            <person name="Sharpton T.J."/>
            <person name="Martin F."/>
            <person name="Spatafora J.W."/>
        </authorList>
    </citation>
    <scope>NUCLEOTIDE SEQUENCE [LARGE SCALE GENOMIC DNA]</scope>
    <source>
        <strain evidence="2 3">OSC145934</strain>
    </source>
</reference>
<dbReference type="PANTHER" id="PTHR42673:SF22">
    <property type="entry name" value="GST N-TERMINAL DOMAIN-CONTAINING PROTEIN"/>
    <property type="match status" value="1"/>
</dbReference>
<dbReference type="Gene3D" id="3.40.30.10">
    <property type="entry name" value="Glutaredoxin"/>
    <property type="match status" value="1"/>
</dbReference>
<protein>
    <recommendedName>
        <fullName evidence="1">GST N-terminal domain-containing protein</fullName>
    </recommendedName>
</protein>
<dbReference type="AlphaFoldDB" id="A0A232LSG1"/>
<dbReference type="InterPro" id="IPR004045">
    <property type="entry name" value="Glutathione_S-Trfase_N"/>
</dbReference>
<name>A0A232LSG1_9EURO</name>
<dbReference type="InterPro" id="IPR036282">
    <property type="entry name" value="Glutathione-S-Trfase_C_sf"/>
</dbReference>
<keyword evidence="3" id="KW-1185">Reference proteome</keyword>
<dbReference type="SUPFAM" id="SSF47616">
    <property type="entry name" value="GST C-terminal domain-like"/>
    <property type="match status" value="1"/>
</dbReference>
<dbReference type="Pfam" id="PF13409">
    <property type="entry name" value="GST_N_2"/>
    <property type="match status" value="1"/>
</dbReference>
<dbReference type="InterPro" id="IPR036249">
    <property type="entry name" value="Thioredoxin-like_sf"/>
</dbReference>
<evidence type="ECO:0000313" key="2">
    <source>
        <dbReference type="EMBL" id="OXV07101.1"/>
    </source>
</evidence>